<dbReference type="SUPFAM" id="SSF53850">
    <property type="entry name" value="Periplasmic binding protein-like II"/>
    <property type="match status" value="1"/>
</dbReference>
<feature type="chain" id="PRO_5045661691" evidence="2">
    <location>
        <begin position="29"/>
        <end position="329"/>
    </location>
</feature>
<keyword evidence="4" id="KW-1185">Reference proteome</keyword>
<organism evidence="3 4">
    <name type="scientific">Comamonas endophytica</name>
    <dbReference type="NCBI Taxonomy" id="2949090"/>
    <lineage>
        <taxon>Bacteria</taxon>
        <taxon>Pseudomonadati</taxon>
        <taxon>Pseudomonadota</taxon>
        <taxon>Betaproteobacteria</taxon>
        <taxon>Burkholderiales</taxon>
        <taxon>Comamonadaceae</taxon>
        <taxon>Comamonas</taxon>
    </lineage>
</organism>
<reference evidence="3" key="1">
    <citation type="submission" date="2022-09" db="EMBL/GenBank/DDBJ databases">
        <title>The complete genome of Acidovorax sp. 5MLIR.</title>
        <authorList>
            <person name="Liu L."/>
            <person name="Yue J."/>
            <person name="Yang F."/>
            <person name="Yuan J."/>
            <person name="Li L."/>
        </authorList>
    </citation>
    <scope>NUCLEOTIDE SEQUENCE</scope>
    <source>
        <strain evidence="3">5MLIR</strain>
    </source>
</reference>
<evidence type="ECO:0000313" key="3">
    <source>
        <dbReference type="EMBL" id="UYG52120.1"/>
    </source>
</evidence>
<dbReference type="PIRSF" id="PIRSF017082">
    <property type="entry name" value="YflP"/>
    <property type="match status" value="1"/>
</dbReference>
<sequence length="329" mass="33723">MTQRIPSPRRMLSSLLALGALLAGPTGAADRPAHPLRPINIVVAGPAGGATDGVARLIAARMSVTLGQDVIVENKAGAGGVIGTKYVAQSKPDGQTLLLGHIATNAIAPAVHAPRPYDPVADFESIGFIGSTASVLVVPAKGPATLKALLASGNGAPLSYGSTGIGGTAHLLGHVFGQATGAATLHVPYRGSPPALQDLVGGRISMMFATSGAVASYLEAGSIKPLAVAANQRSRFLPDVPTFKELNYPNVVQEGWFGLFSAAGTPQETVRRLNQHLNTALADPTVRKGLEQLFVETAAPAGPENFKSFVRKEAAHWAGVVASSGVKTQ</sequence>
<dbReference type="PANTHER" id="PTHR42928">
    <property type="entry name" value="TRICARBOXYLATE-BINDING PROTEIN"/>
    <property type="match status" value="1"/>
</dbReference>
<dbReference type="InterPro" id="IPR005064">
    <property type="entry name" value="BUG"/>
</dbReference>
<evidence type="ECO:0000256" key="2">
    <source>
        <dbReference type="SAM" id="SignalP"/>
    </source>
</evidence>
<dbReference type="PANTHER" id="PTHR42928:SF5">
    <property type="entry name" value="BLR1237 PROTEIN"/>
    <property type="match status" value="1"/>
</dbReference>
<name>A0ABY6GCU4_9BURK</name>
<dbReference type="Gene3D" id="3.40.190.10">
    <property type="entry name" value="Periplasmic binding protein-like II"/>
    <property type="match status" value="1"/>
</dbReference>
<gene>
    <name evidence="3" type="ORF">M9799_02430</name>
</gene>
<feature type="signal peptide" evidence="2">
    <location>
        <begin position="1"/>
        <end position="28"/>
    </location>
</feature>
<dbReference type="InterPro" id="IPR042100">
    <property type="entry name" value="Bug_dom1"/>
</dbReference>
<accession>A0ABY6GCU4</accession>
<evidence type="ECO:0000256" key="1">
    <source>
        <dbReference type="ARBA" id="ARBA00006987"/>
    </source>
</evidence>
<dbReference type="Gene3D" id="3.40.190.150">
    <property type="entry name" value="Bordetella uptake gene, domain 1"/>
    <property type="match status" value="1"/>
</dbReference>
<dbReference type="Pfam" id="PF03401">
    <property type="entry name" value="TctC"/>
    <property type="match status" value="1"/>
</dbReference>
<keyword evidence="2" id="KW-0732">Signal</keyword>
<dbReference type="CDD" id="cd07012">
    <property type="entry name" value="PBP2_Bug_TTT"/>
    <property type="match status" value="1"/>
</dbReference>
<protein>
    <submittedName>
        <fullName evidence="3">Tripartite tricarboxylate transporter substrate binding protein</fullName>
    </submittedName>
</protein>
<dbReference type="RefSeq" id="WP_231044353.1">
    <property type="nucleotide sequence ID" value="NZ_CP106881.1"/>
</dbReference>
<proteinExistence type="inferred from homology"/>
<evidence type="ECO:0000313" key="4">
    <source>
        <dbReference type="Proteomes" id="UP001162800"/>
    </source>
</evidence>
<dbReference type="Proteomes" id="UP001162800">
    <property type="component" value="Chromosome"/>
</dbReference>
<dbReference type="EMBL" id="CP106881">
    <property type="protein sequence ID" value="UYG52120.1"/>
    <property type="molecule type" value="Genomic_DNA"/>
</dbReference>
<comment type="similarity">
    <text evidence="1">Belongs to the UPF0065 (bug) family.</text>
</comment>